<name>A0ABQ8WJF0_PENCH</name>
<evidence type="ECO:0000313" key="2">
    <source>
        <dbReference type="EMBL" id="KAJ5270137.1"/>
    </source>
</evidence>
<evidence type="ECO:0000313" key="3">
    <source>
        <dbReference type="Proteomes" id="UP001220256"/>
    </source>
</evidence>
<dbReference type="Proteomes" id="UP001220256">
    <property type="component" value="Unassembled WGS sequence"/>
</dbReference>
<organism evidence="2 3">
    <name type="scientific">Penicillium chrysogenum</name>
    <name type="common">Penicillium notatum</name>
    <dbReference type="NCBI Taxonomy" id="5076"/>
    <lineage>
        <taxon>Eukaryota</taxon>
        <taxon>Fungi</taxon>
        <taxon>Dikarya</taxon>
        <taxon>Ascomycota</taxon>
        <taxon>Pezizomycotina</taxon>
        <taxon>Eurotiomycetes</taxon>
        <taxon>Eurotiomycetidae</taxon>
        <taxon>Eurotiales</taxon>
        <taxon>Aspergillaceae</taxon>
        <taxon>Penicillium</taxon>
        <taxon>Penicillium chrysogenum species complex</taxon>
    </lineage>
</organism>
<protein>
    <submittedName>
        <fullName evidence="2">Uncharacterized protein</fullName>
    </submittedName>
</protein>
<gene>
    <name evidence="2" type="ORF">N7505_005895</name>
</gene>
<sequence>MDRSPLTEETDGDFGMATPPDQNELDFPTVAAVSAQQQHFRFHTPGKAGRVTILGPSSAPR</sequence>
<dbReference type="EMBL" id="JAPVEB010000003">
    <property type="protein sequence ID" value="KAJ5270137.1"/>
    <property type="molecule type" value="Genomic_DNA"/>
</dbReference>
<comment type="caution">
    <text evidence="2">The sequence shown here is derived from an EMBL/GenBank/DDBJ whole genome shotgun (WGS) entry which is preliminary data.</text>
</comment>
<reference evidence="2 3" key="1">
    <citation type="journal article" date="2023" name="IMA Fungus">
        <title>Comparative genomic study of the Penicillium genus elucidates a diverse pangenome and 15 lateral gene transfer events.</title>
        <authorList>
            <person name="Petersen C."/>
            <person name="Sorensen T."/>
            <person name="Nielsen M.R."/>
            <person name="Sondergaard T.E."/>
            <person name="Sorensen J.L."/>
            <person name="Fitzpatrick D.A."/>
            <person name="Frisvad J.C."/>
            <person name="Nielsen K.L."/>
        </authorList>
    </citation>
    <scope>NUCLEOTIDE SEQUENCE [LARGE SCALE GENOMIC DNA]</scope>
    <source>
        <strain evidence="2 3">IBT 3361</strain>
    </source>
</reference>
<accession>A0ABQ8WJF0</accession>
<evidence type="ECO:0000256" key="1">
    <source>
        <dbReference type="SAM" id="MobiDB-lite"/>
    </source>
</evidence>
<feature type="region of interest" description="Disordered" evidence="1">
    <location>
        <begin position="1"/>
        <end position="24"/>
    </location>
</feature>
<keyword evidence="3" id="KW-1185">Reference proteome</keyword>
<proteinExistence type="predicted"/>